<dbReference type="Proteomes" id="UP000014074">
    <property type="component" value="Unassembled WGS sequence"/>
</dbReference>
<evidence type="ECO:0008006" key="5">
    <source>
        <dbReference type="Google" id="ProtNLM"/>
    </source>
</evidence>
<gene>
    <name evidence="3" type="ORF">UCRPA7_5002</name>
</gene>
<dbReference type="AlphaFoldDB" id="R8BJS5"/>
<dbReference type="RefSeq" id="XP_007915744.1">
    <property type="nucleotide sequence ID" value="XM_007917553.1"/>
</dbReference>
<keyword evidence="2" id="KW-0812">Transmembrane</keyword>
<keyword evidence="4" id="KW-1185">Reference proteome</keyword>
<proteinExistence type="predicted"/>
<dbReference type="KEGG" id="tmn:UCRPA7_5002"/>
<evidence type="ECO:0000313" key="3">
    <source>
        <dbReference type="EMBL" id="EON99467.1"/>
    </source>
</evidence>
<accession>R8BJS5</accession>
<keyword evidence="2" id="KW-1133">Transmembrane helix</keyword>
<keyword evidence="2" id="KW-0472">Membrane</keyword>
<reference evidence="4" key="1">
    <citation type="journal article" date="2013" name="Genome Announc.">
        <title>Draft genome sequence of the ascomycete Phaeoacremonium aleophilum strain UCR-PA7, a causal agent of the esca disease complex in grapevines.</title>
        <authorList>
            <person name="Blanco-Ulate B."/>
            <person name="Rolshausen P."/>
            <person name="Cantu D."/>
        </authorList>
    </citation>
    <scope>NUCLEOTIDE SEQUENCE [LARGE SCALE GENOMIC DNA]</scope>
    <source>
        <strain evidence="4">UCR-PA7</strain>
    </source>
</reference>
<protein>
    <recommendedName>
        <fullName evidence="5">Transmembrane protein</fullName>
    </recommendedName>
</protein>
<name>R8BJS5_PHAM7</name>
<feature type="region of interest" description="Disordered" evidence="1">
    <location>
        <begin position="1"/>
        <end position="36"/>
    </location>
</feature>
<sequence length="119" mass="12167">MDATQDNSKKGADPKSAPGTVTAAPQRTPIPAVQPANTNMTTVANITTTERAPLNAYDGVGITCCGVEVCASSSPSTDWGWFVFVVVFFALVFAFVCAILWIVNGRGDSGAGVGAPGSV</sequence>
<feature type="transmembrane region" description="Helical" evidence="2">
    <location>
        <begin position="81"/>
        <end position="103"/>
    </location>
</feature>
<organism evidence="3 4">
    <name type="scientific">Phaeoacremonium minimum (strain UCR-PA7)</name>
    <name type="common">Esca disease fungus</name>
    <name type="synonym">Togninia minima</name>
    <dbReference type="NCBI Taxonomy" id="1286976"/>
    <lineage>
        <taxon>Eukaryota</taxon>
        <taxon>Fungi</taxon>
        <taxon>Dikarya</taxon>
        <taxon>Ascomycota</taxon>
        <taxon>Pezizomycotina</taxon>
        <taxon>Sordariomycetes</taxon>
        <taxon>Sordariomycetidae</taxon>
        <taxon>Togniniales</taxon>
        <taxon>Togniniaceae</taxon>
        <taxon>Phaeoacremonium</taxon>
    </lineage>
</organism>
<dbReference type="GeneID" id="19325514"/>
<dbReference type="HOGENOM" id="CLU_2063114_0_0_1"/>
<dbReference type="EMBL" id="KB933149">
    <property type="protein sequence ID" value="EON99467.1"/>
    <property type="molecule type" value="Genomic_DNA"/>
</dbReference>
<evidence type="ECO:0000256" key="1">
    <source>
        <dbReference type="SAM" id="MobiDB-lite"/>
    </source>
</evidence>
<evidence type="ECO:0000256" key="2">
    <source>
        <dbReference type="SAM" id="Phobius"/>
    </source>
</evidence>
<evidence type="ECO:0000313" key="4">
    <source>
        <dbReference type="Proteomes" id="UP000014074"/>
    </source>
</evidence>